<keyword evidence="3 6" id="KW-0378">Hydrolase</keyword>
<dbReference type="InterPro" id="IPR011583">
    <property type="entry name" value="Chitinase_II/V-like_cat"/>
</dbReference>
<dbReference type="EC" id="3.2.1.14" evidence="2"/>
<evidence type="ECO:0000256" key="2">
    <source>
        <dbReference type="ARBA" id="ARBA00012729"/>
    </source>
</evidence>
<dbReference type="PROSITE" id="PS51910">
    <property type="entry name" value="GH18_2"/>
    <property type="match status" value="1"/>
</dbReference>
<accession>A0ABW5YUS5</accession>
<organism evidence="9 10">
    <name type="scientific">Sphingobacterium anhuiense</name>
    <dbReference type="NCBI Taxonomy" id="493780"/>
    <lineage>
        <taxon>Bacteria</taxon>
        <taxon>Pseudomonadati</taxon>
        <taxon>Bacteroidota</taxon>
        <taxon>Sphingobacteriia</taxon>
        <taxon>Sphingobacteriales</taxon>
        <taxon>Sphingobacteriaceae</taxon>
        <taxon>Sphingobacterium</taxon>
    </lineage>
</organism>
<keyword evidence="4" id="KW-0119">Carbohydrate metabolism</keyword>
<dbReference type="PANTHER" id="PTHR11177">
    <property type="entry name" value="CHITINASE"/>
    <property type="match status" value="1"/>
</dbReference>
<evidence type="ECO:0000256" key="3">
    <source>
        <dbReference type="ARBA" id="ARBA00022801"/>
    </source>
</evidence>
<dbReference type="SUPFAM" id="SSF51445">
    <property type="entry name" value="(Trans)glycosidases"/>
    <property type="match status" value="1"/>
</dbReference>
<evidence type="ECO:0000256" key="4">
    <source>
        <dbReference type="ARBA" id="ARBA00023024"/>
    </source>
</evidence>
<feature type="domain" description="GH18" evidence="8">
    <location>
        <begin position="39"/>
        <end position="349"/>
    </location>
</feature>
<gene>
    <name evidence="9" type="ORF">ACFS6I_08775</name>
</gene>
<dbReference type="GO" id="GO:0016787">
    <property type="term" value="F:hydrolase activity"/>
    <property type="evidence" value="ECO:0007669"/>
    <property type="project" value="UniProtKB-KW"/>
</dbReference>
<dbReference type="CDD" id="cd06548">
    <property type="entry name" value="GH18_chitinase"/>
    <property type="match status" value="1"/>
</dbReference>
<dbReference type="EMBL" id="JBHUPE010000004">
    <property type="protein sequence ID" value="MFD2904015.1"/>
    <property type="molecule type" value="Genomic_DNA"/>
</dbReference>
<comment type="catalytic activity">
    <reaction evidence="1">
        <text>Random endo-hydrolysis of N-acetyl-beta-D-glucosaminide (1-&gt;4)-beta-linkages in chitin and chitodextrins.</text>
        <dbReference type="EC" id="3.2.1.14"/>
    </reaction>
</comment>
<dbReference type="Proteomes" id="UP001597509">
    <property type="component" value="Unassembled WGS sequence"/>
</dbReference>
<name>A0ABW5YUS5_9SPHI</name>
<dbReference type="PANTHER" id="PTHR11177:SF317">
    <property type="entry name" value="CHITINASE 12-RELATED"/>
    <property type="match status" value="1"/>
</dbReference>
<dbReference type="RefSeq" id="WP_380919722.1">
    <property type="nucleotide sequence ID" value="NZ_JBHUPE010000004.1"/>
</dbReference>
<dbReference type="InterPro" id="IPR029070">
    <property type="entry name" value="Chitinase_insertion_sf"/>
</dbReference>
<dbReference type="InterPro" id="IPR001223">
    <property type="entry name" value="Glyco_hydro18_cat"/>
</dbReference>
<keyword evidence="10" id="KW-1185">Reference proteome</keyword>
<proteinExistence type="inferred from homology"/>
<dbReference type="SUPFAM" id="SSF54556">
    <property type="entry name" value="Chitinase insertion domain"/>
    <property type="match status" value="1"/>
</dbReference>
<evidence type="ECO:0000256" key="1">
    <source>
        <dbReference type="ARBA" id="ARBA00000822"/>
    </source>
</evidence>
<dbReference type="InterPro" id="IPR017853">
    <property type="entry name" value="GH"/>
</dbReference>
<keyword evidence="5 6" id="KW-0326">Glycosidase</keyword>
<evidence type="ECO:0000256" key="5">
    <source>
        <dbReference type="ARBA" id="ARBA00023295"/>
    </source>
</evidence>
<evidence type="ECO:0000259" key="8">
    <source>
        <dbReference type="PROSITE" id="PS51910"/>
    </source>
</evidence>
<keyword evidence="4" id="KW-0146">Chitin degradation</keyword>
<dbReference type="SMART" id="SM00636">
    <property type="entry name" value="Glyco_18"/>
    <property type="match status" value="1"/>
</dbReference>
<dbReference type="InterPro" id="IPR001579">
    <property type="entry name" value="Glyco_hydro_18_chit_AS"/>
</dbReference>
<dbReference type="PROSITE" id="PS01095">
    <property type="entry name" value="GH18_1"/>
    <property type="match status" value="1"/>
</dbReference>
<evidence type="ECO:0000313" key="10">
    <source>
        <dbReference type="Proteomes" id="UP001597509"/>
    </source>
</evidence>
<evidence type="ECO:0000313" key="9">
    <source>
        <dbReference type="EMBL" id="MFD2904015.1"/>
    </source>
</evidence>
<keyword evidence="4" id="KW-0624">Polysaccharide degradation</keyword>
<protein>
    <recommendedName>
        <fullName evidence="2">chitinase</fullName>
        <ecNumber evidence="2">3.2.1.14</ecNumber>
    </recommendedName>
</protein>
<dbReference type="InterPro" id="IPR050314">
    <property type="entry name" value="Glycosyl_Hydrlase_18"/>
</dbReference>
<dbReference type="Gene3D" id="3.20.20.80">
    <property type="entry name" value="Glycosidases"/>
    <property type="match status" value="1"/>
</dbReference>
<comment type="caution">
    <text evidence="9">The sequence shown here is derived from an EMBL/GenBank/DDBJ whole genome shotgun (WGS) entry which is preliminary data.</text>
</comment>
<evidence type="ECO:0000256" key="7">
    <source>
        <dbReference type="RuleBase" id="RU004453"/>
    </source>
</evidence>
<sequence>MIIRKHEKACIAFFSLQALIVFLVLVMAISPTFAKKKPAKVIVAYVTSWTSDIPDPKQMTHINYAFGHVNDLYNGVRIDHETRLQAIVDLKKKHTHLKVLLSIGGWGSGRFSEMASDKITRAQFAQDCARVVKQFHLDGIDIDWEYPTNSASGISSNVNDTHNFSLLMKAIRKAIGSKKLLTMASVASGKYVAFDMLEPYLNFVNIMTYDSGNPPYHHASLYRSAMSGNTTCEEAVTAHIAAGIPAHKLVLGIPFYGRGNKQEVKSFIDYKDLLKLQGLEKKWDDVAKANYMVNEQGEFVLSYETPESIKLKCNFIVTKGLLGAMYWEYAGDTDEGILRSTVYTGIFEYSLYRYLRIVNNRT</sequence>
<dbReference type="Pfam" id="PF00704">
    <property type="entry name" value="Glyco_hydro_18"/>
    <property type="match status" value="1"/>
</dbReference>
<comment type="similarity">
    <text evidence="7">Belongs to the glycosyl hydrolase 18 family.</text>
</comment>
<reference evidence="10" key="1">
    <citation type="journal article" date="2019" name="Int. J. Syst. Evol. Microbiol.">
        <title>The Global Catalogue of Microorganisms (GCM) 10K type strain sequencing project: providing services to taxonomists for standard genome sequencing and annotation.</title>
        <authorList>
            <consortium name="The Broad Institute Genomics Platform"/>
            <consortium name="The Broad Institute Genome Sequencing Center for Infectious Disease"/>
            <person name="Wu L."/>
            <person name="Ma J."/>
        </authorList>
    </citation>
    <scope>NUCLEOTIDE SEQUENCE [LARGE SCALE GENOMIC DNA]</scope>
    <source>
        <strain evidence="10">KCTC 22209</strain>
    </source>
</reference>
<evidence type="ECO:0000256" key="6">
    <source>
        <dbReference type="RuleBase" id="RU000489"/>
    </source>
</evidence>